<dbReference type="Proteomes" id="UP001302126">
    <property type="component" value="Unassembled WGS sequence"/>
</dbReference>
<keyword evidence="1" id="KW-0805">Transcription regulation</keyword>
<dbReference type="EMBL" id="MU864398">
    <property type="protein sequence ID" value="KAK4187712.1"/>
    <property type="molecule type" value="Genomic_DNA"/>
</dbReference>
<evidence type="ECO:0000256" key="3">
    <source>
        <dbReference type="ARBA" id="ARBA00023242"/>
    </source>
</evidence>
<protein>
    <recommendedName>
        <fullName evidence="7">Zn(2)-C6 fungal-type domain-containing protein</fullName>
    </recommendedName>
</protein>
<gene>
    <name evidence="5" type="ORF">QBC35DRAFT_523376</name>
</gene>
<evidence type="ECO:0000313" key="6">
    <source>
        <dbReference type="Proteomes" id="UP001302126"/>
    </source>
</evidence>
<evidence type="ECO:0000256" key="2">
    <source>
        <dbReference type="ARBA" id="ARBA00023163"/>
    </source>
</evidence>
<keyword evidence="6" id="KW-1185">Reference proteome</keyword>
<keyword evidence="3" id="KW-0539">Nucleus</keyword>
<dbReference type="PANTHER" id="PTHR47840:SF1">
    <property type="entry name" value="ZN(II)2CYS6 TRANSCRIPTION FACTOR (EUROFUNG)"/>
    <property type="match status" value="1"/>
</dbReference>
<comment type="caution">
    <text evidence="5">The sequence shown here is derived from an EMBL/GenBank/DDBJ whole genome shotgun (WGS) entry which is preliminary data.</text>
</comment>
<dbReference type="AlphaFoldDB" id="A0AAN6WWE7"/>
<dbReference type="PANTHER" id="PTHR47840">
    <property type="entry name" value="ZN(II)2CYS6 TRANSCRIPTION FACTOR (EUROFUNG)-RELATED"/>
    <property type="match status" value="1"/>
</dbReference>
<proteinExistence type="predicted"/>
<reference evidence="5" key="2">
    <citation type="submission" date="2023-05" db="EMBL/GenBank/DDBJ databases">
        <authorList>
            <consortium name="Lawrence Berkeley National Laboratory"/>
            <person name="Steindorff A."/>
            <person name="Hensen N."/>
            <person name="Bonometti L."/>
            <person name="Westerberg I."/>
            <person name="Brannstrom I.O."/>
            <person name="Guillou S."/>
            <person name="Cros-Aarteil S."/>
            <person name="Calhoun S."/>
            <person name="Haridas S."/>
            <person name="Kuo A."/>
            <person name="Mondo S."/>
            <person name="Pangilinan J."/>
            <person name="Riley R."/>
            <person name="Labutti K."/>
            <person name="Andreopoulos B."/>
            <person name="Lipzen A."/>
            <person name="Chen C."/>
            <person name="Yanf M."/>
            <person name="Daum C."/>
            <person name="Ng V."/>
            <person name="Clum A."/>
            <person name="Ohm R."/>
            <person name="Martin F."/>
            <person name="Silar P."/>
            <person name="Natvig D."/>
            <person name="Lalanne C."/>
            <person name="Gautier V."/>
            <person name="Ament-Velasquez S.L."/>
            <person name="Kruys A."/>
            <person name="Hutchinson M.I."/>
            <person name="Powell A.J."/>
            <person name="Barry K."/>
            <person name="Miller A.N."/>
            <person name="Grigoriev I.V."/>
            <person name="Debuchy R."/>
            <person name="Gladieux P."/>
            <person name="Thoren M.H."/>
            <person name="Johannesson H."/>
        </authorList>
    </citation>
    <scope>NUCLEOTIDE SEQUENCE</scope>
    <source>
        <strain evidence="5">PSN309</strain>
    </source>
</reference>
<evidence type="ECO:0000256" key="1">
    <source>
        <dbReference type="ARBA" id="ARBA00023015"/>
    </source>
</evidence>
<evidence type="ECO:0000313" key="5">
    <source>
        <dbReference type="EMBL" id="KAK4187712.1"/>
    </source>
</evidence>
<sequence>MVYPSNRLKHHGTRLPKDVCVCIRINAGTQDHAERHAQLHRMRCAFNLGRRRKIRCGSMPGASVCFNCKSRRTPCVSQSGDGARLHSLRRHPESDSPRNSSSEAPAPDVLENSVTDQRAPFLAVLDPSGVSPPPMSACSCTRLPEQGESICETIRAGLPSYDSIMKIALAHKGWWVRIHRAVCGMYDDTIESFPDFVRRAYTSDRPSELGGLGVPDLAGHSLCGRGSAQEIMDDLSQRRSGCAFNSMSTNILFRRRVPGLKLMISIKGPVPGWSPYRFVDMHHQHILEVKKPENDYLGSTMTIRCAMIAGKVLDRNHSRTKAWPASISKTMELDEAMNELATCFPETWWEQVPDRVQADGHDDFDEIQMRLHQQLFFLPPATLHLPAVPRQKFRRNLCAWFNLQAGGLYGIYRRRWFGSILLKPGMSSASDGNEMGAVLSLIWCLQRQQNQENCPIASQCRKTLTALLSRSSTDEEVRIPFFGTVVKKGDPTVEQTAQADDQSFMTNLNTGESHVLPAADQPSSSATGTSSAPASEEDLPALPSSGYSEAPWGMEHPGGHMPELGFFLLGLEDVPSADFDTGWEFIMDLDSF</sequence>
<name>A0AAN6WWE7_9PEZI</name>
<feature type="compositionally biased region" description="Low complexity" evidence="4">
    <location>
        <begin position="522"/>
        <end position="534"/>
    </location>
</feature>
<evidence type="ECO:0008006" key="7">
    <source>
        <dbReference type="Google" id="ProtNLM"/>
    </source>
</evidence>
<feature type="region of interest" description="Disordered" evidence="4">
    <location>
        <begin position="514"/>
        <end position="556"/>
    </location>
</feature>
<accession>A0AAN6WWE7</accession>
<evidence type="ECO:0000256" key="4">
    <source>
        <dbReference type="SAM" id="MobiDB-lite"/>
    </source>
</evidence>
<keyword evidence="2" id="KW-0804">Transcription</keyword>
<feature type="region of interest" description="Disordered" evidence="4">
    <location>
        <begin position="78"/>
        <end position="112"/>
    </location>
</feature>
<reference evidence="5" key="1">
    <citation type="journal article" date="2023" name="Mol. Phylogenet. Evol.">
        <title>Genome-scale phylogeny and comparative genomics of the fungal order Sordariales.</title>
        <authorList>
            <person name="Hensen N."/>
            <person name="Bonometti L."/>
            <person name="Westerberg I."/>
            <person name="Brannstrom I.O."/>
            <person name="Guillou S."/>
            <person name="Cros-Aarteil S."/>
            <person name="Calhoun S."/>
            <person name="Haridas S."/>
            <person name="Kuo A."/>
            <person name="Mondo S."/>
            <person name="Pangilinan J."/>
            <person name="Riley R."/>
            <person name="LaButti K."/>
            <person name="Andreopoulos B."/>
            <person name="Lipzen A."/>
            <person name="Chen C."/>
            <person name="Yan M."/>
            <person name="Daum C."/>
            <person name="Ng V."/>
            <person name="Clum A."/>
            <person name="Steindorff A."/>
            <person name="Ohm R.A."/>
            <person name="Martin F."/>
            <person name="Silar P."/>
            <person name="Natvig D.O."/>
            <person name="Lalanne C."/>
            <person name="Gautier V."/>
            <person name="Ament-Velasquez S.L."/>
            <person name="Kruys A."/>
            <person name="Hutchinson M.I."/>
            <person name="Powell A.J."/>
            <person name="Barry K."/>
            <person name="Miller A.N."/>
            <person name="Grigoriev I.V."/>
            <person name="Debuchy R."/>
            <person name="Gladieux P."/>
            <person name="Hiltunen Thoren M."/>
            <person name="Johannesson H."/>
        </authorList>
    </citation>
    <scope>NUCLEOTIDE SEQUENCE</scope>
    <source>
        <strain evidence="5">PSN309</strain>
    </source>
</reference>
<organism evidence="5 6">
    <name type="scientific">Podospora australis</name>
    <dbReference type="NCBI Taxonomy" id="1536484"/>
    <lineage>
        <taxon>Eukaryota</taxon>
        <taxon>Fungi</taxon>
        <taxon>Dikarya</taxon>
        <taxon>Ascomycota</taxon>
        <taxon>Pezizomycotina</taxon>
        <taxon>Sordariomycetes</taxon>
        <taxon>Sordariomycetidae</taxon>
        <taxon>Sordariales</taxon>
        <taxon>Podosporaceae</taxon>
        <taxon>Podospora</taxon>
    </lineage>
</organism>